<dbReference type="RefSeq" id="WP_141780529.1">
    <property type="nucleotide sequence ID" value="NZ_VFOV01000001.1"/>
</dbReference>
<feature type="transmembrane region" description="Helical" evidence="1">
    <location>
        <begin position="257"/>
        <end position="278"/>
    </location>
</feature>
<evidence type="ECO:0000256" key="1">
    <source>
        <dbReference type="SAM" id="Phobius"/>
    </source>
</evidence>
<keyword evidence="1" id="KW-0812">Transmembrane</keyword>
<keyword evidence="3" id="KW-1185">Reference proteome</keyword>
<comment type="caution">
    <text evidence="2">The sequence shown here is derived from an EMBL/GenBank/DDBJ whole genome shotgun (WGS) entry which is preliminary data.</text>
</comment>
<keyword evidence="1" id="KW-1133">Transmembrane helix</keyword>
<feature type="transmembrane region" description="Helical" evidence="1">
    <location>
        <begin position="149"/>
        <end position="170"/>
    </location>
</feature>
<gene>
    <name evidence="2" type="ORF">FB381_2440</name>
</gene>
<dbReference type="AlphaFoldDB" id="A0A543A7Q3"/>
<keyword evidence="1" id="KW-0472">Membrane</keyword>
<feature type="transmembrane region" description="Helical" evidence="1">
    <location>
        <begin position="116"/>
        <end position="137"/>
    </location>
</feature>
<dbReference type="Proteomes" id="UP000320209">
    <property type="component" value="Unassembled WGS sequence"/>
</dbReference>
<reference evidence="2 3" key="1">
    <citation type="submission" date="2019-06" db="EMBL/GenBank/DDBJ databases">
        <title>Sequencing the genomes of 1000 actinobacteria strains.</title>
        <authorList>
            <person name="Klenk H.-P."/>
        </authorList>
    </citation>
    <scope>NUCLEOTIDE SEQUENCE [LARGE SCALE GENOMIC DNA]</scope>
    <source>
        <strain evidence="2 3">DSM 25218</strain>
    </source>
</reference>
<evidence type="ECO:0000313" key="3">
    <source>
        <dbReference type="Proteomes" id="UP000320209"/>
    </source>
</evidence>
<accession>A0A543A7Q3</accession>
<dbReference type="OrthoDB" id="2881403at2"/>
<feature type="transmembrane region" description="Helical" evidence="1">
    <location>
        <begin position="76"/>
        <end position="96"/>
    </location>
</feature>
<evidence type="ECO:0000313" key="2">
    <source>
        <dbReference type="EMBL" id="TQL68549.1"/>
    </source>
</evidence>
<feature type="transmembrane region" description="Helical" evidence="1">
    <location>
        <begin position="215"/>
        <end position="237"/>
    </location>
</feature>
<feature type="transmembrane region" description="Helical" evidence="1">
    <location>
        <begin position="51"/>
        <end position="69"/>
    </location>
</feature>
<name>A0A543A7Q3_9ACTN</name>
<sequence length="287" mass="29570">MSTTQTLRRTSTPTLEGRSRGALAVACAVTAVLALIASVRGESLPYTAGFAPPWVAIVACSLGLAAVALPPRHAASAPISCTGVTLLSWSAAGLVFDAFRAAALLGVPGLPPQVDWLGLCVRAAALTTGVLLAATTLRGVDRLRRPTRAWAVSAWLFAAPYPLLKVYWWAGGDLAGEAIGHTDSFPYGEVIAFALAAVWATVLDAPVSAPLARKILVAGGWFSAAALLNLGALAAFGTLADVLGVVDGPISFDDGRWIVTPVYASWLALGIVLGRLSLAGPLTGHRR</sequence>
<feature type="transmembrane region" description="Helical" evidence="1">
    <location>
        <begin position="21"/>
        <end position="39"/>
    </location>
</feature>
<organism evidence="2 3">
    <name type="scientific">Nocardioides albertanoniae</name>
    <dbReference type="NCBI Taxonomy" id="1175486"/>
    <lineage>
        <taxon>Bacteria</taxon>
        <taxon>Bacillati</taxon>
        <taxon>Actinomycetota</taxon>
        <taxon>Actinomycetes</taxon>
        <taxon>Propionibacteriales</taxon>
        <taxon>Nocardioidaceae</taxon>
        <taxon>Nocardioides</taxon>
    </lineage>
</organism>
<dbReference type="EMBL" id="VFOV01000001">
    <property type="protein sequence ID" value="TQL68549.1"/>
    <property type="molecule type" value="Genomic_DNA"/>
</dbReference>
<feature type="transmembrane region" description="Helical" evidence="1">
    <location>
        <begin position="185"/>
        <end position="203"/>
    </location>
</feature>
<protein>
    <submittedName>
        <fullName evidence="2">Uncharacterized protein</fullName>
    </submittedName>
</protein>
<proteinExistence type="predicted"/>